<sequence>MKVYPLKFEEQFVKPILDNGVSKVVQFSFPPGKVLEKHKTSSDILVFVLQGRIQFSANEEVTLQAGDMVSLEKNVEHSLKALEQSLVILVLTPSPTAHSIFKPQSSQ</sequence>
<proteinExistence type="predicted"/>
<dbReference type="SUPFAM" id="SSF51182">
    <property type="entry name" value="RmlC-like cupins"/>
    <property type="match status" value="1"/>
</dbReference>
<dbReference type="RefSeq" id="WP_062754319.1">
    <property type="nucleotide sequence ID" value="NZ_BDAQ01000004.1"/>
</dbReference>
<reference evidence="1 2" key="1">
    <citation type="submission" date="2020-08" db="EMBL/GenBank/DDBJ databases">
        <title>Genomic Encyclopedia of Type Strains, Phase IV (KMG-IV): sequencing the most valuable type-strain genomes for metagenomic binning, comparative biology and taxonomic classification.</title>
        <authorList>
            <person name="Goeker M."/>
        </authorList>
    </citation>
    <scope>NUCLEOTIDE SEQUENCE [LARGE SCALE GENOMIC DNA]</scope>
    <source>
        <strain evidence="1 2">DSM 14590</strain>
    </source>
</reference>
<dbReference type="AlphaFoldDB" id="A0A6G9J5D1"/>
<dbReference type="InterPro" id="IPR011051">
    <property type="entry name" value="RmlC_Cupin_sf"/>
</dbReference>
<protein>
    <submittedName>
        <fullName evidence="1">Quercetin dioxygenase-like cupin family protein</fullName>
    </submittedName>
</protein>
<dbReference type="Gene3D" id="2.60.120.10">
    <property type="entry name" value="Jelly Rolls"/>
    <property type="match status" value="1"/>
</dbReference>
<keyword evidence="1" id="KW-0560">Oxidoreductase</keyword>
<dbReference type="CDD" id="cd02230">
    <property type="entry name" value="cupin_HP0902-like"/>
    <property type="match status" value="1"/>
</dbReference>
<dbReference type="PANTHER" id="PTHR37694:SF1">
    <property type="entry name" value="SLR8022 PROTEIN"/>
    <property type="match status" value="1"/>
</dbReference>
<comment type="caution">
    <text evidence="1">The sequence shown here is derived from an EMBL/GenBank/DDBJ whole genome shotgun (WGS) entry which is preliminary data.</text>
</comment>
<dbReference type="InterPro" id="IPR014710">
    <property type="entry name" value="RmlC-like_jellyroll"/>
</dbReference>
<organism evidence="1 2">
    <name type="scientific">Parageobacillus toebii NBRC 107807</name>
    <dbReference type="NCBI Taxonomy" id="1223503"/>
    <lineage>
        <taxon>Bacteria</taxon>
        <taxon>Bacillati</taxon>
        <taxon>Bacillota</taxon>
        <taxon>Bacilli</taxon>
        <taxon>Bacillales</taxon>
        <taxon>Anoxybacillaceae</taxon>
        <taxon>Parageobacillus</taxon>
    </lineage>
</organism>
<evidence type="ECO:0000313" key="2">
    <source>
        <dbReference type="Proteomes" id="UP000613002"/>
    </source>
</evidence>
<keyword evidence="1" id="KW-0223">Dioxygenase</keyword>
<evidence type="ECO:0000313" key="1">
    <source>
        <dbReference type="EMBL" id="MBB3868946.1"/>
    </source>
</evidence>
<dbReference type="EMBL" id="JACICZ010000006">
    <property type="protein sequence ID" value="MBB3868946.1"/>
    <property type="molecule type" value="Genomic_DNA"/>
</dbReference>
<dbReference type="PANTHER" id="PTHR37694">
    <property type="entry name" value="SLR8022 PROTEIN"/>
    <property type="match status" value="1"/>
</dbReference>
<gene>
    <name evidence="1" type="ORF">HNR78_001835</name>
</gene>
<dbReference type="InterPro" id="IPR013096">
    <property type="entry name" value="Cupin_2"/>
</dbReference>
<dbReference type="Pfam" id="PF07883">
    <property type="entry name" value="Cupin_2"/>
    <property type="match status" value="1"/>
</dbReference>
<dbReference type="GO" id="GO:0051213">
    <property type="term" value="F:dioxygenase activity"/>
    <property type="evidence" value="ECO:0007669"/>
    <property type="project" value="UniProtKB-KW"/>
</dbReference>
<name>A0A6G9J5D1_9BACL</name>
<accession>A0A6G9J5D1</accession>
<keyword evidence="2" id="KW-1185">Reference proteome</keyword>
<dbReference type="Proteomes" id="UP000613002">
    <property type="component" value="Unassembled WGS sequence"/>
</dbReference>